<protein>
    <submittedName>
        <fullName evidence="1">Importin-alpha export receptor</fullName>
    </submittedName>
</protein>
<gene>
    <name evidence="1" type="primary">CSE1_1</name>
    <name evidence="1" type="ORF">GGI18_001795</name>
</gene>
<dbReference type="Proteomes" id="UP001140066">
    <property type="component" value="Unassembled WGS sequence"/>
</dbReference>
<dbReference type="EMBL" id="JANBUK010000335">
    <property type="protein sequence ID" value="KAJ2790434.1"/>
    <property type="molecule type" value="Genomic_DNA"/>
</dbReference>
<organism evidence="1 2">
    <name type="scientific">Coemansia linderi</name>
    <dbReference type="NCBI Taxonomy" id="2663919"/>
    <lineage>
        <taxon>Eukaryota</taxon>
        <taxon>Fungi</taxon>
        <taxon>Fungi incertae sedis</taxon>
        <taxon>Zoopagomycota</taxon>
        <taxon>Kickxellomycotina</taxon>
        <taxon>Kickxellomycetes</taxon>
        <taxon>Kickxellales</taxon>
        <taxon>Kickxellaceae</taxon>
        <taxon>Coemansia</taxon>
    </lineage>
</organism>
<comment type="caution">
    <text evidence="1">The sequence shown here is derived from an EMBL/GenBank/DDBJ whole genome shotgun (WGS) entry which is preliminary data.</text>
</comment>
<evidence type="ECO:0000313" key="1">
    <source>
        <dbReference type="EMBL" id="KAJ2790434.1"/>
    </source>
</evidence>
<feature type="non-terminal residue" evidence="1">
    <location>
        <position position="142"/>
    </location>
</feature>
<name>A0ACC1KIQ3_9FUNG</name>
<evidence type="ECO:0000313" key="2">
    <source>
        <dbReference type="Proteomes" id="UP001140066"/>
    </source>
</evidence>
<keyword evidence="2" id="KW-1185">Reference proteome</keyword>
<sequence>MSASQETLASSLQQTLSANAQERKQAEHFLASIEQTAHFVVPLLQLVSNQSTDANVRFAAALFFKNFVKRRWPQDENTEDTLLAEDRQAVKSEIVSLMITVPKNLQLQIGEAVSIIAENDFPMAWPELISDLVSKLSATDYH</sequence>
<reference evidence="1" key="1">
    <citation type="submission" date="2022-07" db="EMBL/GenBank/DDBJ databases">
        <title>Phylogenomic reconstructions and comparative analyses of Kickxellomycotina fungi.</title>
        <authorList>
            <person name="Reynolds N.K."/>
            <person name="Stajich J.E."/>
            <person name="Barry K."/>
            <person name="Grigoriev I.V."/>
            <person name="Crous P."/>
            <person name="Smith M.E."/>
        </authorList>
    </citation>
    <scope>NUCLEOTIDE SEQUENCE</scope>
    <source>
        <strain evidence="1">BCRC 34191</strain>
    </source>
</reference>
<keyword evidence="1" id="KW-0675">Receptor</keyword>
<proteinExistence type="predicted"/>
<accession>A0ACC1KIQ3</accession>